<dbReference type="GO" id="GO:0004337">
    <property type="term" value="F:(2E,6E)-farnesyl diphosphate synthase activity"/>
    <property type="evidence" value="ECO:0007669"/>
    <property type="project" value="TreeGrafter"/>
</dbReference>
<keyword evidence="8" id="KW-0175">Coiled coil</keyword>
<evidence type="ECO:0000256" key="1">
    <source>
        <dbReference type="ARBA" id="ARBA00001946"/>
    </source>
</evidence>
<proteinExistence type="inferred from homology"/>
<dbReference type="PANTHER" id="PTHR11525">
    <property type="entry name" value="FARNESYL-PYROPHOSPHATE SYNTHETASE"/>
    <property type="match status" value="1"/>
</dbReference>
<dbReference type="GO" id="GO:0005737">
    <property type="term" value="C:cytoplasm"/>
    <property type="evidence" value="ECO:0007669"/>
    <property type="project" value="TreeGrafter"/>
</dbReference>
<dbReference type="GO" id="GO:0045337">
    <property type="term" value="P:farnesyl diphosphate biosynthetic process"/>
    <property type="evidence" value="ECO:0007669"/>
    <property type="project" value="TreeGrafter"/>
</dbReference>
<evidence type="ECO:0000256" key="2">
    <source>
        <dbReference type="ARBA" id="ARBA00022679"/>
    </source>
</evidence>
<dbReference type="GO" id="GO:0046872">
    <property type="term" value="F:metal ion binding"/>
    <property type="evidence" value="ECO:0007669"/>
    <property type="project" value="UniProtKB-KW"/>
</dbReference>
<sequence length="375" mass="42461">MEWRGSQEEAGDNQISNLLMEIQSGIKLKKVQRQAELAEAKAALQESNDVAAILRRRMEHVLGNDDGSFRAVPDTNKIAAQLNDISTSLLSYTIASFYCTTSIHLLKMMPLKQLITTYINRLFEHTMSDGKCARSQLVLKTYQALEPTTSQDELLNVAKVAATVELLQSFFLIIDDVIDHSKLRRGKPCWYTMDGVGLTAILDGLILDKAIDLVIDRAIPSHPRKLSVLKSIFETNRKTLMGQRLDCDTTALQDFTDVSVNLLSLKPIAYKLGYLFQAQDDYLDCFEDPSVTGKSSNDLAERKCTWITCKYLEKLRSSSSHSHLQLFDQHFGRPEKEHIEAAKQMILDKGVHTDFQQFQKVMAQELHQDIDKSRC</sequence>
<dbReference type="Gene3D" id="6.10.280.150">
    <property type="match status" value="1"/>
</dbReference>
<comment type="similarity">
    <text evidence="7">Belongs to the FPP/GGPP synthase family.</text>
</comment>
<dbReference type="SUPFAM" id="SSF48576">
    <property type="entry name" value="Terpenoid synthases"/>
    <property type="match status" value="1"/>
</dbReference>
<keyword evidence="2 7" id="KW-0808">Transferase</keyword>
<dbReference type="Proteomes" id="UP000887574">
    <property type="component" value="Unplaced"/>
</dbReference>
<feature type="domain" description="WH2" evidence="9">
    <location>
        <begin position="14"/>
        <end position="31"/>
    </location>
</feature>
<keyword evidence="3" id="KW-0479">Metal-binding</keyword>
<dbReference type="InterPro" id="IPR000092">
    <property type="entry name" value="Polyprenyl_synt"/>
</dbReference>
<comment type="cofactor">
    <cofactor evidence="1">
        <name>Mg(2+)</name>
        <dbReference type="ChEBI" id="CHEBI:18420"/>
    </cofactor>
</comment>
<dbReference type="PANTHER" id="PTHR11525:SF0">
    <property type="entry name" value="FARNESYL PYROPHOSPHATE SYNTHASE"/>
    <property type="match status" value="1"/>
</dbReference>
<evidence type="ECO:0000256" key="7">
    <source>
        <dbReference type="RuleBase" id="RU004466"/>
    </source>
</evidence>
<feature type="coiled-coil region" evidence="8">
    <location>
        <begin position="28"/>
        <end position="57"/>
    </location>
</feature>
<reference evidence="11" key="1">
    <citation type="submission" date="2022-11" db="UniProtKB">
        <authorList>
            <consortium name="WormBaseParasite"/>
        </authorList>
    </citation>
    <scope>IDENTIFICATION</scope>
</reference>
<evidence type="ECO:0000259" key="9">
    <source>
        <dbReference type="PROSITE" id="PS51082"/>
    </source>
</evidence>
<evidence type="ECO:0000256" key="5">
    <source>
        <dbReference type="ARBA" id="ARBA00033740"/>
    </source>
</evidence>
<dbReference type="InterPro" id="IPR008949">
    <property type="entry name" value="Isoprenoid_synthase_dom_sf"/>
</dbReference>
<dbReference type="GO" id="GO:0003779">
    <property type="term" value="F:actin binding"/>
    <property type="evidence" value="ECO:0007669"/>
    <property type="project" value="InterPro"/>
</dbReference>
<evidence type="ECO:0000256" key="6">
    <source>
        <dbReference type="ARBA" id="ARBA00034546"/>
    </source>
</evidence>
<dbReference type="InterPro" id="IPR003124">
    <property type="entry name" value="WH2_dom"/>
</dbReference>
<dbReference type="InterPro" id="IPR033749">
    <property type="entry name" value="Polyprenyl_synt_CS"/>
</dbReference>
<evidence type="ECO:0000313" key="10">
    <source>
        <dbReference type="Proteomes" id="UP000887574"/>
    </source>
</evidence>
<dbReference type="InterPro" id="IPR039702">
    <property type="entry name" value="FPS1-like"/>
</dbReference>
<evidence type="ECO:0000256" key="4">
    <source>
        <dbReference type="ARBA" id="ARBA00022842"/>
    </source>
</evidence>
<dbReference type="GO" id="GO:0004161">
    <property type="term" value="F:dimethylallyltranstransferase activity"/>
    <property type="evidence" value="ECO:0007669"/>
    <property type="project" value="TreeGrafter"/>
</dbReference>
<keyword evidence="4" id="KW-0460">Magnesium</keyword>
<evidence type="ECO:0000256" key="8">
    <source>
        <dbReference type="SAM" id="Coils"/>
    </source>
</evidence>
<dbReference type="Gene3D" id="1.10.600.10">
    <property type="entry name" value="Farnesyl Diphosphate Synthase"/>
    <property type="match status" value="2"/>
</dbReference>
<accession>A0A915D490</accession>
<organism evidence="10 11">
    <name type="scientific">Ditylenchus dipsaci</name>
    <dbReference type="NCBI Taxonomy" id="166011"/>
    <lineage>
        <taxon>Eukaryota</taxon>
        <taxon>Metazoa</taxon>
        <taxon>Ecdysozoa</taxon>
        <taxon>Nematoda</taxon>
        <taxon>Chromadorea</taxon>
        <taxon>Rhabditida</taxon>
        <taxon>Tylenchina</taxon>
        <taxon>Tylenchomorpha</taxon>
        <taxon>Sphaerularioidea</taxon>
        <taxon>Anguinidae</taxon>
        <taxon>Anguininae</taxon>
        <taxon>Ditylenchus</taxon>
    </lineage>
</organism>
<keyword evidence="10" id="KW-1185">Reference proteome</keyword>
<evidence type="ECO:0000313" key="11">
    <source>
        <dbReference type="WBParaSite" id="jg15409"/>
    </source>
</evidence>
<dbReference type="GO" id="GO:0042811">
    <property type="term" value="P:pheromone biosynthetic process"/>
    <property type="evidence" value="ECO:0007669"/>
    <property type="project" value="UniProtKB-ARBA"/>
</dbReference>
<evidence type="ECO:0000256" key="3">
    <source>
        <dbReference type="ARBA" id="ARBA00022723"/>
    </source>
</evidence>
<dbReference type="WBParaSite" id="jg15409">
    <property type="protein sequence ID" value="jg15409"/>
    <property type="gene ID" value="jg15409"/>
</dbReference>
<dbReference type="AlphaFoldDB" id="A0A915D490"/>
<name>A0A915D490_9BILA</name>
<dbReference type="PROSITE" id="PS00723">
    <property type="entry name" value="POLYPRENYL_SYNTHASE_1"/>
    <property type="match status" value="1"/>
</dbReference>
<comment type="pathway">
    <text evidence="5">Pheromone biosynthesis.</text>
</comment>
<protein>
    <recommendedName>
        <fullName evidence="6">Farnesyl pyrophosphate synthase</fullName>
    </recommendedName>
</protein>
<dbReference type="PROSITE" id="PS51082">
    <property type="entry name" value="WH2"/>
    <property type="match status" value="1"/>
</dbReference>
<dbReference type="Pfam" id="PF00348">
    <property type="entry name" value="polyprenyl_synt"/>
    <property type="match status" value="2"/>
</dbReference>